<accession>A0A804NRU2</accession>
<evidence type="ECO:0000313" key="1">
    <source>
        <dbReference type="EnsemblPlants" id="Zm00001eb181240_P001"/>
    </source>
</evidence>
<dbReference type="AlphaFoldDB" id="A0A804NRU2"/>
<proteinExistence type="predicted"/>
<dbReference type="InParanoid" id="A0A804NRU2"/>
<protein>
    <submittedName>
        <fullName evidence="1">Uncharacterized protein</fullName>
    </submittedName>
</protein>
<evidence type="ECO:0000313" key="2">
    <source>
        <dbReference type="Proteomes" id="UP000007305"/>
    </source>
</evidence>
<reference evidence="2" key="1">
    <citation type="journal article" date="2009" name="Science">
        <title>The B73 maize genome: complexity, diversity, and dynamics.</title>
        <authorList>
            <person name="Schnable P.S."/>
            <person name="Ware D."/>
            <person name="Fulton R.S."/>
            <person name="Stein J.C."/>
            <person name="Wei F."/>
            <person name="Pasternak S."/>
            <person name="Liang C."/>
            <person name="Zhang J."/>
            <person name="Fulton L."/>
            <person name="Graves T.A."/>
            <person name="Minx P."/>
            <person name="Reily A.D."/>
            <person name="Courtney L."/>
            <person name="Kruchowski S.S."/>
            <person name="Tomlinson C."/>
            <person name="Strong C."/>
            <person name="Delehaunty K."/>
            <person name="Fronick C."/>
            <person name="Courtney B."/>
            <person name="Rock S.M."/>
            <person name="Belter E."/>
            <person name="Du F."/>
            <person name="Kim K."/>
            <person name="Abbott R.M."/>
            <person name="Cotton M."/>
            <person name="Levy A."/>
            <person name="Marchetto P."/>
            <person name="Ochoa K."/>
            <person name="Jackson S.M."/>
            <person name="Gillam B."/>
            <person name="Chen W."/>
            <person name="Yan L."/>
            <person name="Higginbotham J."/>
            <person name="Cardenas M."/>
            <person name="Waligorski J."/>
            <person name="Applebaum E."/>
            <person name="Phelps L."/>
            <person name="Falcone J."/>
            <person name="Kanchi K."/>
            <person name="Thane T."/>
            <person name="Scimone A."/>
            <person name="Thane N."/>
            <person name="Henke J."/>
            <person name="Wang T."/>
            <person name="Ruppert J."/>
            <person name="Shah N."/>
            <person name="Rotter K."/>
            <person name="Hodges J."/>
            <person name="Ingenthron E."/>
            <person name="Cordes M."/>
            <person name="Kohlberg S."/>
            <person name="Sgro J."/>
            <person name="Delgado B."/>
            <person name="Mead K."/>
            <person name="Chinwalla A."/>
            <person name="Leonard S."/>
            <person name="Crouse K."/>
            <person name="Collura K."/>
            <person name="Kudrna D."/>
            <person name="Currie J."/>
            <person name="He R."/>
            <person name="Angelova A."/>
            <person name="Rajasekar S."/>
            <person name="Mueller T."/>
            <person name="Lomeli R."/>
            <person name="Scara G."/>
            <person name="Ko A."/>
            <person name="Delaney K."/>
            <person name="Wissotski M."/>
            <person name="Lopez G."/>
            <person name="Campos D."/>
            <person name="Braidotti M."/>
            <person name="Ashley E."/>
            <person name="Golser W."/>
            <person name="Kim H."/>
            <person name="Lee S."/>
            <person name="Lin J."/>
            <person name="Dujmic Z."/>
            <person name="Kim W."/>
            <person name="Talag J."/>
            <person name="Zuccolo A."/>
            <person name="Fan C."/>
            <person name="Sebastian A."/>
            <person name="Kramer M."/>
            <person name="Spiegel L."/>
            <person name="Nascimento L."/>
            <person name="Zutavern T."/>
            <person name="Miller B."/>
            <person name="Ambroise C."/>
            <person name="Muller S."/>
            <person name="Spooner W."/>
            <person name="Narechania A."/>
            <person name="Ren L."/>
            <person name="Wei S."/>
            <person name="Kumari S."/>
            <person name="Faga B."/>
            <person name="Levy M.J."/>
            <person name="McMahan L."/>
            <person name="Van Buren P."/>
            <person name="Vaughn M.W."/>
            <person name="Ying K."/>
            <person name="Yeh C.-T."/>
            <person name="Emrich S.J."/>
            <person name="Jia Y."/>
            <person name="Kalyanaraman A."/>
            <person name="Hsia A.-P."/>
            <person name="Barbazuk W.B."/>
            <person name="Baucom R.S."/>
            <person name="Brutnell T.P."/>
            <person name="Carpita N.C."/>
            <person name="Chaparro C."/>
            <person name="Chia J.-M."/>
            <person name="Deragon J.-M."/>
            <person name="Estill J.C."/>
            <person name="Fu Y."/>
            <person name="Jeddeloh J.A."/>
            <person name="Han Y."/>
            <person name="Lee H."/>
            <person name="Li P."/>
            <person name="Lisch D.R."/>
            <person name="Liu S."/>
            <person name="Liu Z."/>
            <person name="Nagel D.H."/>
            <person name="McCann M.C."/>
            <person name="SanMiguel P."/>
            <person name="Myers A.M."/>
            <person name="Nettleton D."/>
            <person name="Nguyen J."/>
            <person name="Penning B.W."/>
            <person name="Ponnala L."/>
            <person name="Schneider K.L."/>
            <person name="Schwartz D.C."/>
            <person name="Sharma A."/>
            <person name="Soderlund C."/>
            <person name="Springer N.M."/>
            <person name="Sun Q."/>
            <person name="Wang H."/>
            <person name="Waterman M."/>
            <person name="Westerman R."/>
            <person name="Wolfgruber T.K."/>
            <person name="Yang L."/>
            <person name="Yu Y."/>
            <person name="Zhang L."/>
            <person name="Zhou S."/>
            <person name="Zhu Q."/>
            <person name="Bennetzen J.L."/>
            <person name="Dawe R.K."/>
            <person name="Jiang J."/>
            <person name="Jiang N."/>
            <person name="Presting G.G."/>
            <person name="Wessler S.R."/>
            <person name="Aluru S."/>
            <person name="Martienssen R.A."/>
            <person name="Clifton S.W."/>
            <person name="McCombie W.R."/>
            <person name="Wing R.A."/>
            <person name="Wilson R.K."/>
        </authorList>
    </citation>
    <scope>NUCLEOTIDE SEQUENCE [LARGE SCALE GENOMIC DNA]</scope>
    <source>
        <strain evidence="2">cv. B73</strain>
    </source>
</reference>
<sequence length="69" mass="7426">MRSKPRAAAALPFDLHSPRRVSSLSCSLLSPIRDAVETRVVDAALRALAVRQNAEPCGQPTRLVTTRSG</sequence>
<keyword evidence="2" id="KW-1185">Reference proteome</keyword>
<reference evidence="1" key="3">
    <citation type="submission" date="2021-05" db="UniProtKB">
        <authorList>
            <consortium name="EnsemblPlants"/>
        </authorList>
    </citation>
    <scope>IDENTIFICATION</scope>
    <source>
        <strain evidence="1">cv. B73</strain>
    </source>
</reference>
<dbReference type="Proteomes" id="UP000007305">
    <property type="component" value="Chromosome 4"/>
</dbReference>
<organism evidence="1 2">
    <name type="scientific">Zea mays</name>
    <name type="common">Maize</name>
    <dbReference type="NCBI Taxonomy" id="4577"/>
    <lineage>
        <taxon>Eukaryota</taxon>
        <taxon>Viridiplantae</taxon>
        <taxon>Streptophyta</taxon>
        <taxon>Embryophyta</taxon>
        <taxon>Tracheophyta</taxon>
        <taxon>Spermatophyta</taxon>
        <taxon>Magnoliopsida</taxon>
        <taxon>Liliopsida</taxon>
        <taxon>Poales</taxon>
        <taxon>Poaceae</taxon>
        <taxon>PACMAD clade</taxon>
        <taxon>Panicoideae</taxon>
        <taxon>Andropogonodae</taxon>
        <taxon>Andropogoneae</taxon>
        <taxon>Tripsacinae</taxon>
        <taxon>Zea</taxon>
    </lineage>
</organism>
<name>A0A804NRU2_MAIZE</name>
<reference evidence="1" key="2">
    <citation type="submission" date="2019-07" db="EMBL/GenBank/DDBJ databases">
        <authorList>
            <person name="Seetharam A."/>
            <person name="Woodhouse M."/>
            <person name="Cannon E."/>
        </authorList>
    </citation>
    <scope>NUCLEOTIDE SEQUENCE [LARGE SCALE GENOMIC DNA]</scope>
    <source>
        <strain evidence="1">cv. B73</strain>
    </source>
</reference>
<dbReference type="EnsemblPlants" id="Zm00001eb181240_T001">
    <property type="protein sequence ID" value="Zm00001eb181240_P001"/>
    <property type="gene ID" value="Zm00001eb181240"/>
</dbReference>
<dbReference type="Gramene" id="Zm00001eb181240_T001">
    <property type="protein sequence ID" value="Zm00001eb181240_P001"/>
    <property type="gene ID" value="Zm00001eb181240"/>
</dbReference>